<protein>
    <recommendedName>
        <fullName evidence="3">beta-N-acetylhexosaminidase</fullName>
        <ecNumber evidence="3">3.2.1.52</ecNumber>
    </recommendedName>
</protein>
<evidence type="ECO:0000313" key="12">
    <source>
        <dbReference type="Proteomes" id="UP000886885"/>
    </source>
</evidence>
<gene>
    <name evidence="11" type="ORF">POTOM_001805</name>
</gene>
<dbReference type="InterPro" id="IPR015883">
    <property type="entry name" value="Glyco_hydro_20_cat"/>
</dbReference>
<evidence type="ECO:0000256" key="5">
    <source>
        <dbReference type="ARBA" id="ARBA00022801"/>
    </source>
</evidence>
<reference evidence="11" key="1">
    <citation type="journal article" date="2020" name="bioRxiv">
        <title>Hybrid origin of Populus tomentosa Carr. identified through genome sequencing and phylogenomic analysis.</title>
        <authorList>
            <person name="An X."/>
            <person name="Gao K."/>
            <person name="Chen Z."/>
            <person name="Li J."/>
            <person name="Yang X."/>
            <person name="Yang X."/>
            <person name="Zhou J."/>
            <person name="Guo T."/>
            <person name="Zhao T."/>
            <person name="Huang S."/>
            <person name="Miao D."/>
            <person name="Khan W.U."/>
            <person name="Rao P."/>
            <person name="Ye M."/>
            <person name="Lei B."/>
            <person name="Liao W."/>
            <person name="Wang J."/>
            <person name="Ji L."/>
            <person name="Li Y."/>
            <person name="Guo B."/>
            <person name="Mustafa N.S."/>
            <person name="Li S."/>
            <person name="Yun Q."/>
            <person name="Keller S.R."/>
            <person name="Mao J."/>
            <person name="Zhang R."/>
            <person name="Strauss S.H."/>
        </authorList>
    </citation>
    <scope>NUCLEOTIDE SEQUENCE</scope>
    <source>
        <strain evidence="11">GM15</strain>
        <tissue evidence="11">Leaf</tissue>
    </source>
</reference>
<organism evidence="11 12">
    <name type="scientific">Populus tomentosa</name>
    <name type="common">Chinese white poplar</name>
    <dbReference type="NCBI Taxonomy" id="118781"/>
    <lineage>
        <taxon>Eukaryota</taxon>
        <taxon>Viridiplantae</taxon>
        <taxon>Streptophyta</taxon>
        <taxon>Embryophyta</taxon>
        <taxon>Tracheophyta</taxon>
        <taxon>Spermatophyta</taxon>
        <taxon>Magnoliopsida</taxon>
        <taxon>eudicotyledons</taxon>
        <taxon>Gunneridae</taxon>
        <taxon>Pentapetalae</taxon>
        <taxon>rosids</taxon>
        <taxon>fabids</taxon>
        <taxon>Malpighiales</taxon>
        <taxon>Salicaceae</taxon>
        <taxon>Saliceae</taxon>
        <taxon>Populus</taxon>
    </lineage>
</organism>
<proteinExistence type="inferred from homology"/>
<keyword evidence="6" id="KW-0325">Glycoprotein</keyword>
<evidence type="ECO:0000313" key="11">
    <source>
        <dbReference type="EMBL" id="KAG6792653.1"/>
    </source>
</evidence>
<evidence type="ECO:0000256" key="9">
    <source>
        <dbReference type="SAM" id="MobiDB-lite"/>
    </source>
</evidence>
<name>A0A8X8DIM2_POPTO</name>
<keyword evidence="4" id="KW-0732">Signal</keyword>
<dbReference type="PANTHER" id="PTHR22600:SF26">
    <property type="entry name" value="BETA-N-ACETYLHEXOSAMINIDASE"/>
    <property type="match status" value="1"/>
</dbReference>
<accession>A0A8X8DIM2</accession>
<comment type="caution">
    <text evidence="11">The sequence shown here is derived from an EMBL/GenBank/DDBJ whole genome shotgun (WGS) entry which is preliminary data.</text>
</comment>
<dbReference type="GO" id="GO:0030203">
    <property type="term" value="P:glycosaminoglycan metabolic process"/>
    <property type="evidence" value="ECO:0007669"/>
    <property type="project" value="TreeGrafter"/>
</dbReference>
<evidence type="ECO:0000256" key="2">
    <source>
        <dbReference type="ARBA" id="ARBA00006285"/>
    </source>
</evidence>
<dbReference type="Proteomes" id="UP000886885">
    <property type="component" value="Chromosome 1A"/>
</dbReference>
<keyword evidence="7" id="KW-0326">Glycosidase</keyword>
<feature type="region of interest" description="Disordered" evidence="9">
    <location>
        <begin position="270"/>
        <end position="289"/>
    </location>
</feature>
<dbReference type="Pfam" id="PF00728">
    <property type="entry name" value="Glyco_hydro_20"/>
    <property type="match status" value="1"/>
</dbReference>
<evidence type="ECO:0000256" key="3">
    <source>
        <dbReference type="ARBA" id="ARBA00012663"/>
    </source>
</evidence>
<feature type="domain" description="Glycoside hydrolase family 20 catalytic" evidence="10">
    <location>
        <begin position="1"/>
        <end position="326"/>
    </location>
</feature>
<dbReference type="OrthoDB" id="428480at2759"/>
<evidence type="ECO:0000256" key="1">
    <source>
        <dbReference type="ARBA" id="ARBA00001231"/>
    </source>
</evidence>
<evidence type="ECO:0000259" key="10">
    <source>
        <dbReference type="Pfam" id="PF00728"/>
    </source>
</evidence>
<feature type="active site" description="Proton donor" evidence="8">
    <location>
        <position position="161"/>
    </location>
</feature>
<dbReference type="GO" id="GO:0005975">
    <property type="term" value="P:carbohydrate metabolic process"/>
    <property type="evidence" value="ECO:0007669"/>
    <property type="project" value="InterPro"/>
</dbReference>
<dbReference type="EC" id="3.2.1.52" evidence="3"/>
<dbReference type="EMBL" id="JAAWWB010000001">
    <property type="protein sequence ID" value="KAG6792653.1"/>
    <property type="molecule type" value="Genomic_DNA"/>
</dbReference>
<dbReference type="InterPro" id="IPR025705">
    <property type="entry name" value="Beta_hexosaminidase_sua/sub"/>
</dbReference>
<evidence type="ECO:0000256" key="7">
    <source>
        <dbReference type="ARBA" id="ARBA00023295"/>
    </source>
</evidence>
<comment type="similarity">
    <text evidence="2">Belongs to the glycosyl hydrolase 20 family.</text>
</comment>
<dbReference type="GO" id="GO:0004563">
    <property type="term" value="F:beta-N-acetylhexosaminidase activity"/>
    <property type="evidence" value="ECO:0007669"/>
    <property type="project" value="UniProtKB-EC"/>
</dbReference>
<evidence type="ECO:0000256" key="4">
    <source>
        <dbReference type="ARBA" id="ARBA00022729"/>
    </source>
</evidence>
<dbReference type="GO" id="GO:0016020">
    <property type="term" value="C:membrane"/>
    <property type="evidence" value="ECO:0007669"/>
    <property type="project" value="TreeGrafter"/>
</dbReference>
<keyword evidence="5" id="KW-0378">Hydrolase</keyword>
<evidence type="ECO:0000256" key="8">
    <source>
        <dbReference type="PIRSR" id="PIRSR625705-1"/>
    </source>
</evidence>
<keyword evidence="12" id="KW-1185">Reference proteome</keyword>
<comment type="catalytic activity">
    <reaction evidence="1">
        <text>Hydrolysis of terminal non-reducing N-acetyl-D-hexosamine residues in N-acetyl-beta-D-hexosaminides.</text>
        <dbReference type="EC" id="3.2.1.52"/>
    </reaction>
</comment>
<dbReference type="FunFam" id="3.20.20.80:FF:000063">
    <property type="entry name" value="Beta-hexosaminidase"/>
    <property type="match status" value="1"/>
</dbReference>
<dbReference type="AlphaFoldDB" id="A0A8X8DIM2"/>
<evidence type="ECO:0000256" key="6">
    <source>
        <dbReference type="ARBA" id="ARBA00023180"/>
    </source>
</evidence>
<dbReference type="PANTHER" id="PTHR22600">
    <property type="entry name" value="BETA-HEXOSAMINIDASE"/>
    <property type="match status" value="1"/>
</dbReference>
<sequence>MLDTSGNYYPVDDILRTIKAMSASKLNVFHWHLTDSHSFPLMLPSEPALAAKGSYGNDMLYSPADVATIVRFGLEHGVRVLPEIDSPAHTGSWAEAYPDIVTCANMFWWPAESEWADRLASEPGTGQLNPLNTNTYQVLRNVIGDAVALFPEQFFHAGGDEILPGCWKSDPAIQTFLSKNGTLGQLLEKFVNSTFPYIVSLNRTVVYWEDILLGPNVKVDPSFLPPEHTILQTWTNGPNNTKLIVSSGYRAIVSSYEFYYLDCGHGDFPGNDSQYDPPPTSGDSGNGDQIGARGEVALWSEQADPTVLDVRIWPRASAMAETLWSGNRDESGKKRYAEAMDRLNEWRHRMVNKGIRAEPLQPLWCIKNPGMCNTVHPSD</sequence>